<feature type="transmembrane region" description="Helical" evidence="1">
    <location>
        <begin position="41"/>
        <end position="59"/>
    </location>
</feature>
<dbReference type="Pfam" id="PF24985">
    <property type="entry name" value="DUF7775"/>
    <property type="match status" value="1"/>
</dbReference>
<dbReference type="PANTHER" id="PTHR41152:SF8">
    <property type="entry name" value="AT26438P-RELATED"/>
    <property type="match status" value="1"/>
</dbReference>
<organism evidence="3 4">
    <name type="scientific">Drosophila lebanonensis</name>
    <name type="common">Fruit fly</name>
    <name type="synonym">Scaptodrosophila lebanonensis</name>
    <dbReference type="NCBI Taxonomy" id="7225"/>
    <lineage>
        <taxon>Eukaryota</taxon>
        <taxon>Metazoa</taxon>
        <taxon>Ecdysozoa</taxon>
        <taxon>Arthropoda</taxon>
        <taxon>Hexapoda</taxon>
        <taxon>Insecta</taxon>
        <taxon>Pterygota</taxon>
        <taxon>Neoptera</taxon>
        <taxon>Endopterygota</taxon>
        <taxon>Diptera</taxon>
        <taxon>Brachycera</taxon>
        <taxon>Muscomorpha</taxon>
        <taxon>Ephydroidea</taxon>
        <taxon>Drosophilidae</taxon>
        <taxon>Scaptodrosophila</taxon>
    </lineage>
</organism>
<protein>
    <submittedName>
        <fullName evidence="4">Uncharacterized protein LOC115621619</fullName>
    </submittedName>
</protein>
<reference evidence="4" key="1">
    <citation type="submission" date="2025-08" db="UniProtKB">
        <authorList>
            <consortium name="RefSeq"/>
        </authorList>
    </citation>
    <scope>IDENTIFICATION</scope>
    <source>
        <strain evidence="4">11010-0011.00</strain>
        <tissue evidence="4">Whole body</tissue>
    </source>
</reference>
<keyword evidence="1" id="KW-1133">Transmembrane helix</keyword>
<sequence length="206" mass="24070">MRAVFFLFYTLETVFNMFCMAFNISGFMSVDLSILTWNKQMFHYLYLITFYAFTVLTLFQSINICTGHSPYLWLEIAKTCAAAFTFILVAILTMLDAEKDFHLMYLNGEPSTSTEQTEIFAIDKEVHPFFNFMRSQSIAALSCGVLYLLHATIVIDVYLTAKAAEADDPDETYMEIRLYVFGEYVHTKLEDYEWFINFNEERRMSI</sequence>
<dbReference type="Proteomes" id="UP000504634">
    <property type="component" value="Unplaced"/>
</dbReference>
<dbReference type="RefSeq" id="XP_030371174.1">
    <property type="nucleotide sequence ID" value="XM_030515314.1"/>
</dbReference>
<feature type="transmembrane region" description="Helical" evidence="1">
    <location>
        <begin position="138"/>
        <end position="159"/>
    </location>
</feature>
<keyword evidence="1" id="KW-0812">Transmembrane</keyword>
<evidence type="ECO:0000313" key="3">
    <source>
        <dbReference type="Proteomes" id="UP000504634"/>
    </source>
</evidence>
<feature type="transmembrane region" description="Helical" evidence="1">
    <location>
        <begin position="71"/>
        <end position="95"/>
    </location>
</feature>
<dbReference type="GeneID" id="115621619"/>
<dbReference type="OrthoDB" id="7789408at2759"/>
<dbReference type="InterPro" id="IPR056677">
    <property type="entry name" value="DUF7775"/>
</dbReference>
<keyword evidence="1" id="KW-0472">Membrane</keyword>
<proteinExistence type="predicted"/>
<dbReference type="PANTHER" id="PTHR41152">
    <property type="entry name" value="AT26438P-RELATED"/>
    <property type="match status" value="1"/>
</dbReference>
<gene>
    <name evidence="4" type="primary">LOC115621619</name>
</gene>
<evidence type="ECO:0000256" key="1">
    <source>
        <dbReference type="SAM" id="Phobius"/>
    </source>
</evidence>
<feature type="transmembrane region" description="Helical" evidence="1">
    <location>
        <begin position="7"/>
        <end position="29"/>
    </location>
</feature>
<feature type="domain" description="DUF7775" evidence="2">
    <location>
        <begin position="2"/>
        <end position="160"/>
    </location>
</feature>
<evidence type="ECO:0000313" key="4">
    <source>
        <dbReference type="RefSeq" id="XP_030371174.1"/>
    </source>
</evidence>
<name>A0A6J2T568_DROLE</name>
<accession>A0A6J2T568</accession>
<keyword evidence="3" id="KW-1185">Reference proteome</keyword>
<evidence type="ECO:0000259" key="2">
    <source>
        <dbReference type="Pfam" id="PF24985"/>
    </source>
</evidence>
<dbReference type="AlphaFoldDB" id="A0A6J2T568"/>